<dbReference type="PROSITE" id="PS51077">
    <property type="entry name" value="HTH_ICLR"/>
    <property type="match status" value="1"/>
</dbReference>
<dbReference type="PANTHER" id="PTHR30136">
    <property type="entry name" value="HELIX-TURN-HELIX TRANSCRIPTIONAL REGULATOR, ICLR FAMILY"/>
    <property type="match status" value="1"/>
</dbReference>
<dbReference type="InterPro" id="IPR036390">
    <property type="entry name" value="WH_DNA-bd_sf"/>
</dbReference>
<reference evidence="6 7" key="1">
    <citation type="submission" date="2019-03" db="EMBL/GenBank/DDBJ databases">
        <title>Draft genome sequences of novel Actinobacteria.</title>
        <authorList>
            <person name="Sahin N."/>
            <person name="Ay H."/>
            <person name="Saygin H."/>
        </authorList>
    </citation>
    <scope>NUCLEOTIDE SEQUENCE [LARGE SCALE GENOMIC DNA]</scope>
    <source>
        <strain evidence="6 7">H3C3</strain>
    </source>
</reference>
<evidence type="ECO:0000313" key="7">
    <source>
        <dbReference type="Proteomes" id="UP000294513"/>
    </source>
</evidence>
<feature type="domain" description="IclR-ED" evidence="5">
    <location>
        <begin position="88"/>
        <end position="270"/>
    </location>
</feature>
<dbReference type="GO" id="GO:0003677">
    <property type="term" value="F:DNA binding"/>
    <property type="evidence" value="ECO:0007669"/>
    <property type="project" value="UniProtKB-KW"/>
</dbReference>
<evidence type="ECO:0000259" key="4">
    <source>
        <dbReference type="PROSITE" id="PS51077"/>
    </source>
</evidence>
<evidence type="ECO:0000259" key="5">
    <source>
        <dbReference type="PROSITE" id="PS51078"/>
    </source>
</evidence>
<name>A0A4R5C9D5_9ACTN</name>
<evidence type="ECO:0000256" key="1">
    <source>
        <dbReference type="ARBA" id="ARBA00023015"/>
    </source>
</evidence>
<dbReference type="InterPro" id="IPR036388">
    <property type="entry name" value="WH-like_DNA-bd_sf"/>
</dbReference>
<dbReference type="EMBL" id="SMKU01000006">
    <property type="protein sequence ID" value="TDD96428.1"/>
    <property type="molecule type" value="Genomic_DNA"/>
</dbReference>
<dbReference type="GO" id="GO:0045892">
    <property type="term" value="P:negative regulation of DNA-templated transcription"/>
    <property type="evidence" value="ECO:0007669"/>
    <property type="project" value="TreeGrafter"/>
</dbReference>
<dbReference type="Gene3D" id="1.10.10.10">
    <property type="entry name" value="Winged helix-like DNA-binding domain superfamily/Winged helix DNA-binding domain"/>
    <property type="match status" value="1"/>
</dbReference>
<accession>A0A4R5C9D5</accession>
<feature type="domain" description="HTH iclR-type" evidence="4">
    <location>
        <begin position="25"/>
        <end position="87"/>
    </location>
</feature>
<dbReference type="RefSeq" id="WP_131889179.1">
    <property type="nucleotide sequence ID" value="NZ_SMKU01000006.1"/>
</dbReference>
<dbReference type="Pfam" id="PF01614">
    <property type="entry name" value="IclR_C"/>
    <property type="match status" value="1"/>
</dbReference>
<dbReference type="Proteomes" id="UP000294513">
    <property type="component" value="Unassembled WGS sequence"/>
</dbReference>
<keyword evidence="1" id="KW-0805">Transcription regulation</keyword>
<dbReference type="InterPro" id="IPR014757">
    <property type="entry name" value="Tscrpt_reg_IclR_C"/>
</dbReference>
<dbReference type="SMART" id="SM00346">
    <property type="entry name" value="HTH_ICLR"/>
    <property type="match status" value="1"/>
</dbReference>
<dbReference type="Gene3D" id="3.30.450.40">
    <property type="match status" value="1"/>
</dbReference>
<gene>
    <name evidence="6" type="ORF">E1298_03025</name>
</gene>
<dbReference type="GO" id="GO:0003700">
    <property type="term" value="F:DNA-binding transcription factor activity"/>
    <property type="evidence" value="ECO:0007669"/>
    <property type="project" value="TreeGrafter"/>
</dbReference>
<dbReference type="InterPro" id="IPR029016">
    <property type="entry name" value="GAF-like_dom_sf"/>
</dbReference>
<dbReference type="InterPro" id="IPR005471">
    <property type="entry name" value="Tscrpt_reg_IclR_N"/>
</dbReference>
<dbReference type="Pfam" id="PF09339">
    <property type="entry name" value="HTH_IclR"/>
    <property type="match status" value="1"/>
</dbReference>
<keyword evidence="2" id="KW-0238">DNA-binding</keyword>
<organism evidence="6 7">
    <name type="scientific">Actinomadura rubrisoli</name>
    <dbReference type="NCBI Taxonomy" id="2530368"/>
    <lineage>
        <taxon>Bacteria</taxon>
        <taxon>Bacillati</taxon>
        <taxon>Actinomycetota</taxon>
        <taxon>Actinomycetes</taxon>
        <taxon>Streptosporangiales</taxon>
        <taxon>Thermomonosporaceae</taxon>
        <taxon>Actinomadura</taxon>
    </lineage>
</organism>
<comment type="caution">
    <text evidence="6">The sequence shown here is derived from an EMBL/GenBank/DDBJ whole genome shotgun (WGS) entry which is preliminary data.</text>
</comment>
<evidence type="ECO:0000256" key="2">
    <source>
        <dbReference type="ARBA" id="ARBA00023125"/>
    </source>
</evidence>
<evidence type="ECO:0000313" key="6">
    <source>
        <dbReference type="EMBL" id="TDD96428.1"/>
    </source>
</evidence>
<dbReference type="InterPro" id="IPR050707">
    <property type="entry name" value="HTH_MetabolicPath_Reg"/>
</dbReference>
<dbReference type="SUPFAM" id="SSF55781">
    <property type="entry name" value="GAF domain-like"/>
    <property type="match status" value="1"/>
</dbReference>
<dbReference type="SUPFAM" id="SSF46785">
    <property type="entry name" value="Winged helix' DNA-binding domain"/>
    <property type="match status" value="1"/>
</dbReference>
<keyword evidence="7" id="KW-1185">Reference proteome</keyword>
<dbReference type="PROSITE" id="PS51078">
    <property type="entry name" value="ICLR_ED"/>
    <property type="match status" value="1"/>
</dbReference>
<dbReference type="AlphaFoldDB" id="A0A4R5C9D5"/>
<protein>
    <submittedName>
        <fullName evidence="6">IclR family transcriptional regulator</fullName>
    </submittedName>
</protein>
<proteinExistence type="predicted"/>
<evidence type="ECO:0000256" key="3">
    <source>
        <dbReference type="ARBA" id="ARBA00023163"/>
    </source>
</evidence>
<dbReference type="OrthoDB" id="8479143at2"/>
<dbReference type="PANTHER" id="PTHR30136:SF24">
    <property type="entry name" value="HTH-TYPE TRANSCRIPTIONAL REPRESSOR ALLR"/>
    <property type="match status" value="1"/>
</dbReference>
<keyword evidence="3" id="KW-0804">Transcription</keyword>
<sequence length="289" mass="30957">MTRPTKASRPPSVDDARPAAANYHAHALARGLALLEELARAREPVTLNDLADTTGLPKSTLVRLLAVLAETEYVVRVDDRPAYRLGHKVLGLSTAYLSVLDVASAARGSLTELAEISGQTANLGVLDGRQVLHVCVEEPDRPVRYTAVSGSRADTYCTGLGKLLLAGLDEQEVAAHVPDEPYAARTARTITDLHGLLQDLRKVRRQGYAFDNDEYSVGLRCIAVPLEIDGQWLASISISGPSGEFSADRRTGYLGHLNATAAAMTADPDLVAGLRFLSHSLVAGRGRIE</sequence>